<protein>
    <submittedName>
        <fullName evidence="1">CsfB protein</fullName>
    </submittedName>
</protein>
<evidence type="ECO:0000313" key="2">
    <source>
        <dbReference type="Proteomes" id="UP000006443"/>
    </source>
</evidence>
<gene>
    <name evidence="1" type="ORF">DealDRAFT_2558</name>
</gene>
<proteinExistence type="predicted"/>
<accession>C0GJ99</accession>
<comment type="caution">
    <text evidence="1">The sequence shown here is derived from an EMBL/GenBank/DDBJ whole genome shotgun (WGS) entry which is preliminary data.</text>
</comment>
<name>C0GJ99_DETAL</name>
<evidence type="ECO:0000313" key="1">
    <source>
        <dbReference type="EMBL" id="EEG76584.1"/>
    </source>
</evidence>
<organism evidence="1 2">
    <name type="scientific">Dethiobacter alkaliphilus AHT 1</name>
    <dbReference type="NCBI Taxonomy" id="555088"/>
    <lineage>
        <taxon>Bacteria</taxon>
        <taxon>Bacillati</taxon>
        <taxon>Bacillota</taxon>
        <taxon>Dethiobacteria</taxon>
        <taxon>Dethiobacterales</taxon>
        <taxon>Dethiobacteraceae</taxon>
        <taxon>Dethiobacter</taxon>
    </lineage>
</organism>
<dbReference type="RefSeq" id="WP_008518081.1">
    <property type="nucleotide sequence ID" value="NZ_ACJM01000015.1"/>
</dbReference>
<sequence length="60" mass="6990">MKPEICLFCTKETAEGLHIFQAVICRECEGTLIRTDTTHPRYPEYVEKLKRIWPACEAGY</sequence>
<dbReference type="Proteomes" id="UP000006443">
    <property type="component" value="Unassembled WGS sequence"/>
</dbReference>
<dbReference type="EMBL" id="ACJM01000015">
    <property type="protein sequence ID" value="EEG76584.1"/>
    <property type="molecule type" value="Genomic_DNA"/>
</dbReference>
<dbReference type="STRING" id="555088.DealDRAFT_2558"/>
<keyword evidence="2" id="KW-1185">Reference proteome</keyword>
<dbReference type="Pfam" id="PF10764">
    <property type="entry name" value="Gin"/>
    <property type="match status" value="1"/>
</dbReference>
<dbReference type="OrthoDB" id="1753657at2"/>
<dbReference type="InterPro" id="IPR019700">
    <property type="entry name" value="Sigma-G_inhibitor_Gin"/>
</dbReference>
<reference evidence="1 2" key="1">
    <citation type="submission" date="2009-02" db="EMBL/GenBank/DDBJ databases">
        <title>Sequencing of the draft genome and assembly of Dethiobacter alkaliphilus AHT 1.</title>
        <authorList>
            <consortium name="US DOE Joint Genome Institute (JGI-PGF)"/>
            <person name="Lucas S."/>
            <person name="Copeland A."/>
            <person name="Lapidus A."/>
            <person name="Glavina del Rio T."/>
            <person name="Dalin E."/>
            <person name="Tice H."/>
            <person name="Bruce D."/>
            <person name="Goodwin L."/>
            <person name="Pitluck S."/>
            <person name="Larimer F."/>
            <person name="Land M.L."/>
            <person name="Hauser L."/>
            <person name="Muyzer G."/>
        </authorList>
    </citation>
    <scope>NUCLEOTIDE SEQUENCE [LARGE SCALE GENOMIC DNA]</scope>
    <source>
        <strain evidence="1 2">AHT 1</strain>
    </source>
</reference>
<dbReference type="AlphaFoldDB" id="C0GJ99"/>